<protein>
    <submittedName>
        <fullName evidence="1">Uncharacterized protein</fullName>
    </submittedName>
</protein>
<accession>A0A9D4L060</accession>
<keyword evidence="2" id="KW-1185">Reference proteome</keyword>
<name>A0A9D4L060_DREPO</name>
<dbReference type="Proteomes" id="UP000828390">
    <property type="component" value="Unassembled WGS sequence"/>
</dbReference>
<reference evidence="1" key="1">
    <citation type="journal article" date="2019" name="bioRxiv">
        <title>The Genome of the Zebra Mussel, Dreissena polymorpha: A Resource for Invasive Species Research.</title>
        <authorList>
            <person name="McCartney M.A."/>
            <person name="Auch B."/>
            <person name="Kono T."/>
            <person name="Mallez S."/>
            <person name="Zhang Y."/>
            <person name="Obille A."/>
            <person name="Becker A."/>
            <person name="Abrahante J.E."/>
            <person name="Garbe J."/>
            <person name="Badalamenti J.P."/>
            <person name="Herman A."/>
            <person name="Mangelson H."/>
            <person name="Liachko I."/>
            <person name="Sullivan S."/>
            <person name="Sone E.D."/>
            <person name="Koren S."/>
            <person name="Silverstein K.A.T."/>
            <person name="Beckman K.B."/>
            <person name="Gohl D.M."/>
        </authorList>
    </citation>
    <scope>NUCLEOTIDE SEQUENCE</scope>
    <source>
        <strain evidence="1">Duluth1</strain>
        <tissue evidence="1">Whole animal</tissue>
    </source>
</reference>
<evidence type="ECO:0000313" key="2">
    <source>
        <dbReference type="Proteomes" id="UP000828390"/>
    </source>
</evidence>
<evidence type="ECO:0000313" key="1">
    <source>
        <dbReference type="EMBL" id="KAH3849216.1"/>
    </source>
</evidence>
<gene>
    <name evidence="1" type="ORF">DPMN_091612</name>
</gene>
<proteinExistence type="predicted"/>
<dbReference type="EMBL" id="JAIWYP010000003">
    <property type="protein sequence ID" value="KAH3849216.1"/>
    <property type="molecule type" value="Genomic_DNA"/>
</dbReference>
<comment type="caution">
    <text evidence="1">The sequence shown here is derived from an EMBL/GenBank/DDBJ whole genome shotgun (WGS) entry which is preliminary data.</text>
</comment>
<reference evidence="1" key="2">
    <citation type="submission" date="2020-11" db="EMBL/GenBank/DDBJ databases">
        <authorList>
            <person name="McCartney M.A."/>
            <person name="Auch B."/>
            <person name="Kono T."/>
            <person name="Mallez S."/>
            <person name="Becker A."/>
            <person name="Gohl D.M."/>
            <person name="Silverstein K.A.T."/>
            <person name="Koren S."/>
            <person name="Bechman K.B."/>
            <person name="Herman A."/>
            <person name="Abrahante J.E."/>
            <person name="Garbe J."/>
        </authorList>
    </citation>
    <scope>NUCLEOTIDE SEQUENCE</scope>
    <source>
        <strain evidence="1">Duluth1</strain>
        <tissue evidence="1">Whole animal</tissue>
    </source>
</reference>
<sequence length="74" mass="8200">MTEVGSQSDTENYKEVDIQVHDHQLQQSSVTFNQHNGCLCLIASSVIVLSSRHRLVSLVAVSGFPRYYVESSAC</sequence>
<organism evidence="1 2">
    <name type="scientific">Dreissena polymorpha</name>
    <name type="common">Zebra mussel</name>
    <name type="synonym">Mytilus polymorpha</name>
    <dbReference type="NCBI Taxonomy" id="45954"/>
    <lineage>
        <taxon>Eukaryota</taxon>
        <taxon>Metazoa</taxon>
        <taxon>Spiralia</taxon>
        <taxon>Lophotrochozoa</taxon>
        <taxon>Mollusca</taxon>
        <taxon>Bivalvia</taxon>
        <taxon>Autobranchia</taxon>
        <taxon>Heteroconchia</taxon>
        <taxon>Euheterodonta</taxon>
        <taxon>Imparidentia</taxon>
        <taxon>Neoheterodontei</taxon>
        <taxon>Myida</taxon>
        <taxon>Dreissenoidea</taxon>
        <taxon>Dreissenidae</taxon>
        <taxon>Dreissena</taxon>
    </lineage>
</organism>
<dbReference type="AlphaFoldDB" id="A0A9D4L060"/>